<evidence type="ECO:0000256" key="1">
    <source>
        <dbReference type="ARBA" id="ARBA00008931"/>
    </source>
</evidence>
<keyword evidence="2 6" id="KW-0820">tRNA-binding</keyword>
<dbReference type="HAMAP" id="MF_01342">
    <property type="entry name" value="Ribosomal_uL16"/>
    <property type="match status" value="1"/>
</dbReference>
<evidence type="ECO:0000313" key="9">
    <source>
        <dbReference type="EMBL" id="OGC59789.1"/>
    </source>
</evidence>
<dbReference type="FunFam" id="3.90.1170.10:FF:000001">
    <property type="entry name" value="50S ribosomal protein L16"/>
    <property type="match status" value="1"/>
</dbReference>
<comment type="caution">
    <text evidence="9">The sequence shown here is derived from an EMBL/GenBank/DDBJ whole genome shotgun (WGS) entry which is preliminary data.</text>
</comment>
<dbReference type="InterPro" id="IPR016180">
    <property type="entry name" value="Ribosomal_uL16_dom"/>
</dbReference>
<dbReference type="InterPro" id="IPR000114">
    <property type="entry name" value="Ribosomal_uL16_bact-type"/>
</dbReference>
<dbReference type="AlphaFoldDB" id="A0A1F4VRL6"/>
<evidence type="ECO:0000256" key="4">
    <source>
        <dbReference type="ARBA" id="ARBA00023274"/>
    </source>
</evidence>
<dbReference type="InterPro" id="IPR047873">
    <property type="entry name" value="Ribosomal_uL16"/>
</dbReference>
<dbReference type="GO" id="GO:0019843">
    <property type="term" value="F:rRNA binding"/>
    <property type="evidence" value="ECO:0007669"/>
    <property type="project" value="UniProtKB-UniRule"/>
</dbReference>
<evidence type="ECO:0000256" key="5">
    <source>
        <dbReference type="ARBA" id="ARBA00035198"/>
    </source>
</evidence>
<dbReference type="PRINTS" id="PR00060">
    <property type="entry name" value="RIBOSOMALL16"/>
</dbReference>
<reference evidence="9 10" key="1">
    <citation type="journal article" date="2016" name="Nat. Commun.">
        <title>Thousands of microbial genomes shed light on interconnected biogeochemical processes in an aquifer system.</title>
        <authorList>
            <person name="Anantharaman K."/>
            <person name="Brown C.T."/>
            <person name="Hug L.A."/>
            <person name="Sharon I."/>
            <person name="Castelle C.J."/>
            <person name="Probst A.J."/>
            <person name="Thomas B.C."/>
            <person name="Singh A."/>
            <person name="Wilkins M.J."/>
            <person name="Karaoz U."/>
            <person name="Brodie E.L."/>
            <person name="Williams K.H."/>
            <person name="Hubbard S.S."/>
            <person name="Banfield J.F."/>
        </authorList>
    </citation>
    <scope>NUCLEOTIDE SEQUENCE [LARGE SCALE GENOMIC DNA]</scope>
</reference>
<protein>
    <recommendedName>
        <fullName evidence="5 6">Large ribosomal subunit protein uL16</fullName>
    </recommendedName>
</protein>
<dbReference type="Pfam" id="PF00252">
    <property type="entry name" value="Ribosomal_L16"/>
    <property type="match status" value="1"/>
</dbReference>
<accession>A0A1F4VRL6</accession>
<evidence type="ECO:0000256" key="2">
    <source>
        <dbReference type="ARBA" id="ARBA00022555"/>
    </source>
</evidence>
<evidence type="ECO:0000313" key="10">
    <source>
        <dbReference type="Proteomes" id="UP000178964"/>
    </source>
</evidence>
<dbReference type="NCBIfam" id="TIGR01164">
    <property type="entry name" value="rplP_bact"/>
    <property type="match status" value="1"/>
</dbReference>
<dbReference type="GO" id="GO:0003735">
    <property type="term" value="F:structural constituent of ribosome"/>
    <property type="evidence" value="ECO:0007669"/>
    <property type="project" value="InterPro"/>
</dbReference>
<dbReference type="GO" id="GO:1990904">
    <property type="term" value="C:ribonucleoprotein complex"/>
    <property type="evidence" value="ECO:0007669"/>
    <property type="project" value="UniProtKB-KW"/>
</dbReference>
<evidence type="ECO:0000256" key="7">
    <source>
        <dbReference type="RuleBase" id="RU004413"/>
    </source>
</evidence>
<keyword evidence="4 6" id="KW-0687">Ribonucleoprotein</keyword>
<comment type="similarity">
    <text evidence="1 6 7">Belongs to the universal ribosomal protein uL16 family.</text>
</comment>
<gene>
    <name evidence="6" type="primary">rplP</name>
    <name evidence="9" type="ORF">A3A70_01140</name>
</gene>
<dbReference type="GO" id="GO:0006412">
    <property type="term" value="P:translation"/>
    <property type="evidence" value="ECO:0007669"/>
    <property type="project" value="UniProtKB-UniRule"/>
</dbReference>
<comment type="function">
    <text evidence="6 8">Binds 23S rRNA and is also seen to make contacts with the A and possibly P site tRNAs.</text>
</comment>
<dbReference type="PANTHER" id="PTHR12220">
    <property type="entry name" value="50S/60S RIBOSOMAL PROTEIN L16"/>
    <property type="match status" value="1"/>
</dbReference>
<dbReference type="EMBL" id="MEVK01000008">
    <property type="protein sequence ID" value="OGC59789.1"/>
    <property type="molecule type" value="Genomic_DNA"/>
</dbReference>
<dbReference type="GO" id="GO:0000049">
    <property type="term" value="F:tRNA binding"/>
    <property type="evidence" value="ECO:0007669"/>
    <property type="project" value="UniProtKB-KW"/>
</dbReference>
<keyword evidence="6 8" id="KW-0699">rRNA-binding</keyword>
<comment type="subunit">
    <text evidence="6 8">Part of the 50S ribosomal subunit.</text>
</comment>
<dbReference type="Proteomes" id="UP000178964">
    <property type="component" value="Unassembled WGS sequence"/>
</dbReference>
<dbReference type="STRING" id="1802627.A3A70_01140"/>
<name>A0A1F4VRL6_UNCKA</name>
<keyword evidence="6 8" id="KW-0694">RNA-binding</keyword>
<dbReference type="Gene3D" id="3.90.1170.10">
    <property type="entry name" value="Ribosomal protein L10e/L16"/>
    <property type="match status" value="1"/>
</dbReference>
<organism evidence="9 10">
    <name type="scientific">candidate division WWE3 bacterium RIFCSPLOWO2_01_FULL_42_11</name>
    <dbReference type="NCBI Taxonomy" id="1802627"/>
    <lineage>
        <taxon>Bacteria</taxon>
        <taxon>Katanobacteria</taxon>
    </lineage>
</organism>
<evidence type="ECO:0000256" key="3">
    <source>
        <dbReference type="ARBA" id="ARBA00022980"/>
    </source>
</evidence>
<dbReference type="SUPFAM" id="SSF54686">
    <property type="entry name" value="Ribosomal protein L16p/L10e"/>
    <property type="match status" value="1"/>
</dbReference>
<dbReference type="PANTHER" id="PTHR12220:SF13">
    <property type="entry name" value="LARGE RIBOSOMAL SUBUNIT PROTEIN UL16M"/>
    <property type="match status" value="1"/>
</dbReference>
<keyword evidence="3 6" id="KW-0689">Ribosomal protein</keyword>
<dbReference type="GO" id="GO:0005840">
    <property type="term" value="C:ribosome"/>
    <property type="evidence" value="ECO:0007669"/>
    <property type="project" value="UniProtKB-KW"/>
</dbReference>
<evidence type="ECO:0000256" key="8">
    <source>
        <dbReference type="RuleBase" id="RU004414"/>
    </source>
</evidence>
<dbReference type="InterPro" id="IPR036920">
    <property type="entry name" value="Ribosomal_uL16_sf"/>
</dbReference>
<proteinExistence type="inferred from homology"/>
<dbReference type="CDD" id="cd01433">
    <property type="entry name" value="Ribosomal_L16_L10e"/>
    <property type="match status" value="1"/>
</dbReference>
<evidence type="ECO:0000256" key="6">
    <source>
        <dbReference type="HAMAP-Rule" id="MF_01342"/>
    </source>
</evidence>
<sequence length="136" mass="15383">MLLPKKTKYRRTFTGKRPGLAQRGSKLSFGDFGLKSLDRSFVTSRQIEAARKAIVHELNRNGRIWIRVFPDKPITRKPNEIRMGSGKGAVDHYAVNILPGRILFELSGVPTELAHRALELASYKLPIKTKIVTQED</sequence>